<dbReference type="PANTHER" id="PTHR42954:SF2">
    <property type="entry name" value="FE(2+) TRANSPORT PROTEIN A"/>
    <property type="match status" value="1"/>
</dbReference>
<evidence type="ECO:0000313" key="3">
    <source>
        <dbReference type="EMBL" id="PSK89334.1"/>
    </source>
</evidence>
<dbReference type="EMBL" id="PYGD01000012">
    <property type="protein sequence ID" value="PSK89334.1"/>
    <property type="molecule type" value="Genomic_DNA"/>
</dbReference>
<sequence>MLFRLSDLKNGAKGIIQQFDDNDAKVKLMEMGCIPGEAVSVEAIAPFGDPIAIQVSGYRLSLRKNEAMHIWVEVG</sequence>
<evidence type="ECO:0000256" key="1">
    <source>
        <dbReference type="ARBA" id="ARBA00023004"/>
    </source>
</evidence>
<keyword evidence="1" id="KW-0408">Iron</keyword>
<dbReference type="InterPro" id="IPR007167">
    <property type="entry name" value="Fe-transptr_FeoA-like"/>
</dbReference>
<dbReference type="GO" id="GO:0046914">
    <property type="term" value="F:transition metal ion binding"/>
    <property type="evidence" value="ECO:0007669"/>
    <property type="project" value="InterPro"/>
</dbReference>
<proteinExistence type="predicted"/>
<gene>
    <name evidence="3" type="ORF">B0I18_112136</name>
</gene>
<dbReference type="AlphaFoldDB" id="A0A2P8CWH4"/>
<name>A0A2P8CWH4_9BACT</name>
<keyword evidence="4" id="KW-1185">Reference proteome</keyword>
<dbReference type="Proteomes" id="UP000240572">
    <property type="component" value="Unassembled WGS sequence"/>
</dbReference>
<dbReference type="InterPro" id="IPR038157">
    <property type="entry name" value="FeoA_core_dom"/>
</dbReference>
<dbReference type="InterPro" id="IPR008988">
    <property type="entry name" value="Transcriptional_repressor_C"/>
</dbReference>
<reference evidence="3 4" key="1">
    <citation type="submission" date="2018-03" db="EMBL/GenBank/DDBJ databases">
        <title>Genomic Encyclopedia of Type Strains, Phase III (KMG-III): the genomes of soil and plant-associated and newly described type strains.</title>
        <authorList>
            <person name="Whitman W."/>
        </authorList>
    </citation>
    <scope>NUCLEOTIDE SEQUENCE [LARGE SCALE GENOMIC DNA]</scope>
    <source>
        <strain evidence="3 4">CGMCC 1.12700</strain>
    </source>
</reference>
<dbReference type="Gene3D" id="2.30.30.90">
    <property type="match status" value="1"/>
</dbReference>
<dbReference type="SUPFAM" id="SSF50037">
    <property type="entry name" value="C-terminal domain of transcriptional repressors"/>
    <property type="match status" value="1"/>
</dbReference>
<dbReference type="PANTHER" id="PTHR42954">
    <property type="entry name" value="FE(2+) TRANSPORT PROTEIN A"/>
    <property type="match status" value="1"/>
</dbReference>
<accession>A0A2P8CWH4</accession>
<dbReference type="InterPro" id="IPR052713">
    <property type="entry name" value="FeoA"/>
</dbReference>
<feature type="domain" description="Ferrous iron transporter FeoA-like" evidence="2">
    <location>
        <begin position="3"/>
        <end position="74"/>
    </location>
</feature>
<evidence type="ECO:0000313" key="4">
    <source>
        <dbReference type="Proteomes" id="UP000240572"/>
    </source>
</evidence>
<protein>
    <submittedName>
        <fullName evidence="3">Ferrous iron transport protein A</fullName>
    </submittedName>
</protein>
<organism evidence="3 4">
    <name type="scientific">Taibaiella chishuiensis</name>
    <dbReference type="NCBI Taxonomy" id="1434707"/>
    <lineage>
        <taxon>Bacteria</taxon>
        <taxon>Pseudomonadati</taxon>
        <taxon>Bacteroidota</taxon>
        <taxon>Chitinophagia</taxon>
        <taxon>Chitinophagales</taxon>
        <taxon>Chitinophagaceae</taxon>
        <taxon>Taibaiella</taxon>
    </lineage>
</organism>
<comment type="caution">
    <text evidence="3">The sequence shown here is derived from an EMBL/GenBank/DDBJ whole genome shotgun (WGS) entry which is preliminary data.</text>
</comment>
<dbReference type="SMART" id="SM00899">
    <property type="entry name" value="FeoA"/>
    <property type="match status" value="1"/>
</dbReference>
<dbReference type="OrthoDB" id="9811076at2"/>
<dbReference type="Pfam" id="PF04023">
    <property type="entry name" value="FeoA"/>
    <property type="match status" value="1"/>
</dbReference>
<evidence type="ECO:0000259" key="2">
    <source>
        <dbReference type="SMART" id="SM00899"/>
    </source>
</evidence>